<dbReference type="GO" id="GO:0016491">
    <property type="term" value="F:oxidoreductase activity"/>
    <property type="evidence" value="ECO:0007669"/>
    <property type="project" value="UniProtKB-KW"/>
</dbReference>
<proteinExistence type="inferred from homology"/>
<dbReference type="InterPro" id="IPR052174">
    <property type="entry name" value="Flavoredoxin"/>
</dbReference>
<keyword evidence="6" id="KW-1185">Reference proteome</keyword>
<dbReference type="PANTHER" id="PTHR43567:SF1">
    <property type="entry name" value="FLAVOREDOXIN"/>
    <property type="match status" value="1"/>
</dbReference>
<comment type="caution">
    <text evidence="5">The sequence shown here is derived from an EMBL/GenBank/DDBJ whole genome shotgun (WGS) entry which is preliminary data.</text>
</comment>
<comment type="similarity">
    <text evidence="3">Belongs to the flavoredoxin family.</text>
</comment>
<dbReference type="SUPFAM" id="SSF50475">
    <property type="entry name" value="FMN-binding split barrel"/>
    <property type="match status" value="1"/>
</dbReference>
<dbReference type="Proteomes" id="UP001269267">
    <property type="component" value="Unassembled WGS sequence"/>
</dbReference>
<accession>A0ABU1G961</accession>
<dbReference type="PANTHER" id="PTHR43567">
    <property type="entry name" value="FLAVOREDOXIN-RELATED-RELATED"/>
    <property type="match status" value="1"/>
</dbReference>
<evidence type="ECO:0000313" key="5">
    <source>
        <dbReference type="EMBL" id="MDR5874033.1"/>
    </source>
</evidence>
<keyword evidence="5" id="KW-0560">Oxidoreductase</keyword>
<dbReference type="Gene3D" id="2.30.110.10">
    <property type="entry name" value="Electron Transport, Fmn-binding Protein, Chain A"/>
    <property type="match status" value="1"/>
</dbReference>
<sequence length="187" mass="20683">MPHPTKKEDFPVSNVRHFLEPGPVVLVSSHWRKQTNIMTLGWHMVMAFSPSLIGCVIDTGNHSHALVHNSGECVINIPPASLVDAVVGIGNCSGREVDKFDAFGLSPGESEKIDAPRIEECYASFECRLHDDAMIERYNLFIFEVVKAHVAPSADEQTSLHYRGMGEFMLSGNAIDRQALFKSSMLV</sequence>
<dbReference type="SMART" id="SM00903">
    <property type="entry name" value="Flavin_Reduct"/>
    <property type="match status" value="1"/>
</dbReference>
<protein>
    <submittedName>
        <fullName evidence="5">Flavin reductase family protein</fullName>
        <ecNumber evidence="5">1.5.1.-</ecNumber>
    </submittedName>
</protein>
<evidence type="ECO:0000259" key="4">
    <source>
        <dbReference type="SMART" id="SM00903"/>
    </source>
</evidence>
<dbReference type="EMBL" id="JARWAI010000002">
    <property type="protein sequence ID" value="MDR5874033.1"/>
    <property type="molecule type" value="Genomic_DNA"/>
</dbReference>
<keyword evidence="2" id="KW-0285">Flavoprotein</keyword>
<evidence type="ECO:0000256" key="2">
    <source>
        <dbReference type="ARBA" id="ARBA00022630"/>
    </source>
</evidence>
<name>A0ABU1G961_9GAMM</name>
<organism evidence="5 6">
    <name type="scientific">Vreelandella gomseomensis</name>
    <dbReference type="NCBI Taxonomy" id="370766"/>
    <lineage>
        <taxon>Bacteria</taxon>
        <taxon>Pseudomonadati</taxon>
        <taxon>Pseudomonadota</taxon>
        <taxon>Gammaproteobacteria</taxon>
        <taxon>Oceanospirillales</taxon>
        <taxon>Halomonadaceae</taxon>
        <taxon>Vreelandella</taxon>
    </lineage>
</organism>
<gene>
    <name evidence="5" type="ORF">QC815_03770</name>
</gene>
<evidence type="ECO:0000256" key="3">
    <source>
        <dbReference type="ARBA" id="ARBA00038054"/>
    </source>
</evidence>
<feature type="domain" description="Flavin reductase like" evidence="4">
    <location>
        <begin position="18"/>
        <end position="168"/>
    </location>
</feature>
<evidence type="ECO:0000256" key="1">
    <source>
        <dbReference type="ARBA" id="ARBA00001917"/>
    </source>
</evidence>
<dbReference type="RefSeq" id="WP_230446721.1">
    <property type="nucleotide sequence ID" value="NZ_JARWAI010000002.1"/>
</dbReference>
<evidence type="ECO:0000313" key="6">
    <source>
        <dbReference type="Proteomes" id="UP001269267"/>
    </source>
</evidence>
<dbReference type="Pfam" id="PF01613">
    <property type="entry name" value="Flavin_Reduct"/>
    <property type="match status" value="1"/>
</dbReference>
<dbReference type="EC" id="1.5.1.-" evidence="5"/>
<reference evidence="5 6" key="1">
    <citation type="submission" date="2023-04" db="EMBL/GenBank/DDBJ databases">
        <title>A long-awaited taxogenomic arrangement of the family Halomonadaceae.</title>
        <authorList>
            <person name="De La Haba R."/>
            <person name="Chuvochina M."/>
            <person name="Wittouck S."/>
            <person name="Arahal D.R."/>
            <person name="Sanchez-Porro C."/>
            <person name="Hugenholtz P."/>
            <person name="Ventosa A."/>
        </authorList>
    </citation>
    <scope>NUCLEOTIDE SEQUENCE [LARGE SCALE GENOMIC DNA]</scope>
    <source>
        <strain evidence="5 6">DSM 18042</strain>
    </source>
</reference>
<comment type="cofactor">
    <cofactor evidence="1">
        <name>FMN</name>
        <dbReference type="ChEBI" id="CHEBI:58210"/>
    </cofactor>
</comment>
<dbReference type="InterPro" id="IPR012349">
    <property type="entry name" value="Split_barrel_FMN-bd"/>
</dbReference>
<dbReference type="InterPro" id="IPR002563">
    <property type="entry name" value="Flavin_Rdtase-like_dom"/>
</dbReference>